<evidence type="ECO:0000256" key="9">
    <source>
        <dbReference type="ARBA" id="ARBA00032370"/>
    </source>
</evidence>
<evidence type="ECO:0000313" key="18">
    <source>
        <dbReference type="Proteomes" id="UP000236434"/>
    </source>
</evidence>
<comment type="caution">
    <text evidence="17">The sequence shown here is derived from an EMBL/GenBank/DDBJ whole genome shotgun (WGS) entry which is preliminary data.</text>
</comment>
<feature type="transmembrane region" description="Helical" evidence="16">
    <location>
        <begin position="113"/>
        <end position="132"/>
    </location>
</feature>
<feature type="transmembrane region" description="Helical" evidence="16">
    <location>
        <begin position="141"/>
        <end position="161"/>
    </location>
</feature>
<evidence type="ECO:0000256" key="3">
    <source>
        <dbReference type="ARBA" id="ARBA00022679"/>
    </source>
</evidence>
<organism evidence="17 18">
    <name type="scientific">Petrotoga olearia DSM 13574</name>
    <dbReference type="NCBI Taxonomy" id="1122955"/>
    <lineage>
        <taxon>Bacteria</taxon>
        <taxon>Thermotogati</taxon>
        <taxon>Thermotogota</taxon>
        <taxon>Thermotogae</taxon>
        <taxon>Petrotogales</taxon>
        <taxon>Petrotogaceae</taxon>
        <taxon>Petrotoga</taxon>
    </lineage>
</organism>
<dbReference type="AlphaFoldDB" id="A0A2K1P091"/>
<comment type="subcellular location">
    <subcellularLocation>
        <location evidence="1">Membrane</location>
        <topology evidence="1">Multi-pass membrane protein</topology>
    </subcellularLocation>
</comment>
<dbReference type="GO" id="GO:0008360">
    <property type="term" value="P:regulation of cell shape"/>
    <property type="evidence" value="ECO:0007669"/>
    <property type="project" value="UniProtKB-KW"/>
</dbReference>
<evidence type="ECO:0000256" key="13">
    <source>
        <dbReference type="ARBA" id="ARBA00041418"/>
    </source>
</evidence>
<dbReference type="EMBL" id="AZRL01000016">
    <property type="protein sequence ID" value="PNR96196.1"/>
    <property type="molecule type" value="Genomic_DNA"/>
</dbReference>
<feature type="transmembrane region" description="Helical" evidence="16">
    <location>
        <begin position="301"/>
        <end position="325"/>
    </location>
</feature>
<keyword evidence="5" id="KW-0133">Cell shape</keyword>
<dbReference type="GO" id="GO:0015648">
    <property type="term" value="F:lipid-linked peptidoglycan transporter activity"/>
    <property type="evidence" value="ECO:0007669"/>
    <property type="project" value="TreeGrafter"/>
</dbReference>
<protein>
    <recommendedName>
        <fullName evidence="12">Probable peptidoglycan glycosyltransferase FtsW</fullName>
        <ecNumber evidence="14">2.4.99.28</ecNumber>
    </recommendedName>
    <alternativeName>
        <fullName evidence="13">Cell division protein FtsW</fullName>
    </alternativeName>
    <alternativeName>
        <fullName evidence="10">Cell wall polymerase</fullName>
    </alternativeName>
    <alternativeName>
        <fullName evidence="9">Peptidoglycan polymerase</fullName>
    </alternativeName>
</protein>
<feature type="transmembrane region" description="Helical" evidence="16">
    <location>
        <begin position="12"/>
        <end position="37"/>
    </location>
</feature>
<keyword evidence="7 16" id="KW-1133">Transmembrane helix</keyword>
<dbReference type="PANTHER" id="PTHR30474">
    <property type="entry name" value="CELL CYCLE PROTEIN"/>
    <property type="match status" value="1"/>
</dbReference>
<accession>A0A2K1P091</accession>
<dbReference type="GO" id="GO:0051301">
    <property type="term" value="P:cell division"/>
    <property type="evidence" value="ECO:0007669"/>
    <property type="project" value="InterPro"/>
</dbReference>
<feature type="transmembrane region" description="Helical" evidence="16">
    <location>
        <begin position="167"/>
        <end position="183"/>
    </location>
</feature>
<evidence type="ECO:0000256" key="14">
    <source>
        <dbReference type="ARBA" id="ARBA00044770"/>
    </source>
</evidence>
<comment type="catalytic activity">
    <reaction evidence="15">
        <text>[GlcNAc-(1-&gt;4)-Mur2Ac(oyl-L-Ala-gamma-D-Glu-L-Lys-D-Ala-D-Ala)](n)-di-trans,octa-cis-undecaprenyl diphosphate + beta-D-GlcNAc-(1-&gt;4)-Mur2Ac(oyl-L-Ala-gamma-D-Glu-L-Lys-D-Ala-D-Ala)-di-trans,octa-cis-undecaprenyl diphosphate = [GlcNAc-(1-&gt;4)-Mur2Ac(oyl-L-Ala-gamma-D-Glu-L-Lys-D-Ala-D-Ala)](n+1)-di-trans,octa-cis-undecaprenyl diphosphate + di-trans,octa-cis-undecaprenyl diphosphate + H(+)</text>
        <dbReference type="Rhea" id="RHEA:23708"/>
        <dbReference type="Rhea" id="RHEA-COMP:9602"/>
        <dbReference type="Rhea" id="RHEA-COMP:9603"/>
        <dbReference type="ChEBI" id="CHEBI:15378"/>
        <dbReference type="ChEBI" id="CHEBI:58405"/>
        <dbReference type="ChEBI" id="CHEBI:60033"/>
        <dbReference type="ChEBI" id="CHEBI:78435"/>
        <dbReference type="EC" id="2.4.99.28"/>
    </reaction>
</comment>
<evidence type="ECO:0000256" key="1">
    <source>
        <dbReference type="ARBA" id="ARBA00004141"/>
    </source>
</evidence>
<keyword evidence="4 16" id="KW-0812">Transmembrane</keyword>
<dbReference type="GO" id="GO:0009252">
    <property type="term" value="P:peptidoglycan biosynthetic process"/>
    <property type="evidence" value="ECO:0007669"/>
    <property type="project" value="UniProtKB-KW"/>
</dbReference>
<keyword evidence="3" id="KW-0808">Transferase</keyword>
<dbReference type="EC" id="2.4.99.28" evidence="14"/>
<feature type="transmembrane region" description="Helical" evidence="16">
    <location>
        <begin position="49"/>
        <end position="69"/>
    </location>
</feature>
<feature type="transmembrane region" description="Helical" evidence="16">
    <location>
        <begin position="337"/>
        <end position="360"/>
    </location>
</feature>
<evidence type="ECO:0000256" key="2">
    <source>
        <dbReference type="ARBA" id="ARBA00022676"/>
    </source>
</evidence>
<proteinExistence type="inferred from homology"/>
<name>A0A2K1P091_9BACT</name>
<evidence type="ECO:0000256" key="5">
    <source>
        <dbReference type="ARBA" id="ARBA00022960"/>
    </source>
</evidence>
<evidence type="ECO:0000256" key="12">
    <source>
        <dbReference type="ARBA" id="ARBA00041185"/>
    </source>
</evidence>
<dbReference type="GO" id="GO:0008955">
    <property type="term" value="F:peptidoglycan glycosyltransferase activity"/>
    <property type="evidence" value="ECO:0007669"/>
    <property type="project" value="UniProtKB-EC"/>
</dbReference>
<feature type="transmembrane region" description="Helical" evidence="16">
    <location>
        <begin position="190"/>
        <end position="207"/>
    </location>
</feature>
<dbReference type="InterPro" id="IPR001182">
    <property type="entry name" value="FtsW/RodA"/>
</dbReference>
<dbReference type="Pfam" id="PF01098">
    <property type="entry name" value="FTSW_RODA_SPOVE"/>
    <property type="match status" value="1"/>
</dbReference>
<feature type="transmembrane region" description="Helical" evidence="16">
    <location>
        <begin position="272"/>
        <end position="294"/>
    </location>
</feature>
<evidence type="ECO:0000313" key="17">
    <source>
        <dbReference type="EMBL" id="PNR96196.1"/>
    </source>
</evidence>
<keyword evidence="6" id="KW-0573">Peptidoglycan synthesis</keyword>
<keyword evidence="8 16" id="KW-0472">Membrane</keyword>
<feature type="transmembrane region" description="Helical" evidence="16">
    <location>
        <begin position="81"/>
        <end position="101"/>
    </location>
</feature>
<dbReference type="GO" id="GO:0005886">
    <property type="term" value="C:plasma membrane"/>
    <property type="evidence" value="ECO:0007669"/>
    <property type="project" value="TreeGrafter"/>
</dbReference>
<evidence type="ECO:0000256" key="15">
    <source>
        <dbReference type="ARBA" id="ARBA00049902"/>
    </source>
</evidence>
<dbReference type="Proteomes" id="UP000236434">
    <property type="component" value="Unassembled WGS sequence"/>
</dbReference>
<evidence type="ECO:0000256" key="10">
    <source>
        <dbReference type="ARBA" id="ARBA00033270"/>
    </source>
</evidence>
<evidence type="ECO:0000256" key="11">
    <source>
        <dbReference type="ARBA" id="ARBA00038053"/>
    </source>
</evidence>
<evidence type="ECO:0000256" key="8">
    <source>
        <dbReference type="ARBA" id="ARBA00023136"/>
    </source>
</evidence>
<gene>
    <name evidence="17" type="ORF">X929_06620</name>
</gene>
<comment type="similarity">
    <text evidence="11">Belongs to the SEDS family. FtsW subfamily.</text>
</comment>
<dbReference type="GO" id="GO:0032153">
    <property type="term" value="C:cell division site"/>
    <property type="evidence" value="ECO:0007669"/>
    <property type="project" value="TreeGrafter"/>
</dbReference>
<sequence>MLPQRMVIKRNLIFYLIILGITLFVGVLFIYSSLFAISDIKEINPEQKFQTYIIALILGFLGAITAFMLSDTFTKNKHIMIALFTFLNLILVIVLFTQPIAGAKRWMNIGPFQFQPSELAKLIIPAFLAFYYTQIQNKKNLLINVVFPILVCGISILLVFLEPDLSSSIILTMVTLITMFLGIRDKKVMLFFFIFTLIIISVVFIFMDDLLQTYQISRLTSSDDFQSQRSRDAITHGGLIGTGPFAGEFKYYVPESYSDFIISVIGEEWGKFGIVMVVTLFFFLSHELVYLAYLTKDHTTFIFCGATASWIFIQVVINTLVGLGVPWMPVTGVTLPLVSYGNSSMIVTLTSIGWGLGLIYHNSELTRTDEEE</sequence>
<evidence type="ECO:0000256" key="16">
    <source>
        <dbReference type="SAM" id="Phobius"/>
    </source>
</evidence>
<dbReference type="PANTHER" id="PTHR30474:SF2">
    <property type="entry name" value="PEPTIDOGLYCAN GLYCOSYLTRANSFERASE FTSW-RELATED"/>
    <property type="match status" value="1"/>
</dbReference>
<reference evidence="17 18" key="1">
    <citation type="submission" date="2013-12" db="EMBL/GenBank/DDBJ databases">
        <title>Comparative genomics of Petrotoga isolates.</title>
        <authorList>
            <person name="Nesbo C.L."/>
            <person name="Charchuk R."/>
            <person name="Chow K."/>
        </authorList>
    </citation>
    <scope>NUCLEOTIDE SEQUENCE [LARGE SCALE GENOMIC DNA]</scope>
    <source>
        <strain evidence="17 18">DSM 13574</strain>
    </source>
</reference>
<evidence type="ECO:0000256" key="7">
    <source>
        <dbReference type="ARBA" id="ARBA00022989"/>
    </source>
</evidence>
<evidence type="ECO:0000256" key="6">
    <source>
        <dbReference type="ARBA" id="ARBA00022984"/>
    </source>
</evidence>
<evidence type="ECO:0000256" key="4">
    <source>
        <dbReference type="ARBA" id="ARBA00022692"/>
    </source>
</evidence>
<keyword evidence="2" id="KW-0328">Glycosyltransferase</keyword>